<accession>A0A4S2MXI3</accession>
<reference evidence="1 2" key="1">
    <citation type="submission" date="2019-04" db="EMBL/GenBank/DDBJ databases">
        <title>Comparative genomics and transcriptomics to analyze fruiting body development in filamentous ascomycetes.</title>
        <authorList>
            <consortium name="DOE Joint Genome Institute"/>
            <person name="Lutkenhaus R."/>
            <person name="Traeger S."/>
            <person name="Breuer J."/>
            <person name="Kuo A."/>
            <person name="Lipzen A."/>
            <person name="Pangilinan J."/>
            <person name="Dilworth D."/>
            <person name="Sandor L."/>
            <person name="Poggeler S."/>
            <person name="Barry K."/>
            <person name="Grigoriev I.V."/>
            <person name="Nowrousian M."/>
        </authorList>
    </citation>
    <scope>NUCLEOTIDE SEQUENCE [LARGE SCALE GENOMIC DNA]</scope>
    <source>
        <strain evidence="1 2">CBS 389.68</strain>
    </source>
</reference>
<name>A0A4S2MXI3_9PEZI</name>
<dbReference type="EMBL" id="ML220119">
    <property type="protein sequence ID" value="TGZ81412.1"/>
    <property type="molecule type" value="Genomic_DNA"/>
</dbReference>
<dbReference type="SUPFAM" id="SSF159245">
    <property type="entry name" value="AttH-like"/>
    <property type="match status" value="1"/>
</dbReference>
<evidence type="ECO:0008006" key="3">
    <source>
        <dbReference type="Google" id="ProtNLM"/>
    </source>
</evidence>
<evidence type="ECO:0000313" key="2">
    <source>
        <dbReference type="Proteomes" id="UP000298138"/>
    </source>
</evidence>
<organism evidence="1 2">
    <name type="scientific">Ascodesmis nigricans</name>
    <dbReference type="NCBI Taxonomy" id="341454"/>
    <lineage>
        <taxon>Eukaryota</taxon>
        <taxon>Fungi</taxon>
        <taxon>Dikarya</taxon>
        <taxon>Ascomycota</taxon>
        <taxon>Pezizomycotina</taxon>
        <taxon>Pezizomycetes</taxon>
        <taxon>Pezizales</taxon>
        <taxon>Ascodesmidaceae</taxon>
        <taxon>Ascodesmis</taxon>
    </lineage>
</organism>
<dbReference type="GO" id="GO:0009976">
    <property type="term" value="F:tocopherol cyclase activity"/>
    <property type="evidence" value="ECO:0007669"/>
    <property type="project" value="InterPro"/>
</dbReference>
<proteinExistence type="predicted"/>
<keyword evidence="2" id="KW-1185">Reference proteome</keyword>
<protein>
    <recommendedName>
        <fullName evidence="3">Tocopherol cyclase</fullName>
    </recommendedName>
</protein>
<dbReference type="Pfam" id="PF14249">
    <property type="entry name" value="Tocopherol_cycl"/>
    <property type="match status" value="1"/>
</dbReference>
<sequence>MPLPPVSSFLEPFRFLLAATPFVNRFLSTHDDFAPHPAAHFEGYYTRLLTDDGATILFIFSSVFTAVDKPHLVHFSYLPRDPKDPRRIVVNRFPHITDVWGSTHGNGVTEFSRVAEGDGVQGSYKIGRHEQRYRLELETKEYGLLEVEADLTDRTAWSRGNELSTPEGIFSKLTYLMPLHWNVLSTSSNASCTIKRNGDIFAQVTGMAHIEKNWGASFPTGWTWLQGFQKSAENTKTFAMAGGRTMGQKAYLLGYRSNKIDISFAPLWTLMPFGIPTPFAKDMVDSKNGQITFDVCSLSQRLVVEAQGPPHEDENWIGLHCPLSDGHGNTWAWESFVGTIKVKAYVRGLLGWKLVDEALFEDAAVEFGGEYRTS</sequence>
<dbReference type="PANTHER" id="PTHR35309">
    <property type="match status" value="1"/>
</dbReference>
<dbReference type="InterPro" id="IPR025893">
    <property type="entry name" value="Tocopherol_cyclase"/>
</dbReference>
<evidence type="ECO:0000313" key="1">
    <source>
        <dbReference type="EMBL" id="TGZ81412.1"/>
    </source>
</evidence>
<dbReference type="OrthoDB" id="5421239at2759"/>
<dbReference type="PANTHER" id="PTHR35309:SF4">
    <property type="entry name" value="TOCOPHEROL CYCLASE"/>
    <property type="match status" value="1"/>
</dbReference>
<dbReference type="InParanoid" id="A0A4S2MXI3"/>
<dbReference type="Proteomes" id="UP000298138">
    <property type="component" value="Unassembled WGS sequence"/>
</dbReference>
<gene>
    <name evidence="1" type="ORF">EX30DRAFT_261901</name>
</gene>
<dbReference type="AlphaFoldDB" id="A0A4S2MXI3"/>